<reference evidence="1" key="1">
    <citation type="submission" date="2013-11" db="EMBL/GenBank/DDBJ databases">
        <title>Genome sequence of the fusiform rust pathogen reveals effectors for host alternation and coevolution with pine.</title>
        <authorList>
            <consortium name="DOE Joint Genome Institute"/>
            <person name="Smith K."/>
            <person name="Pendleton A."/>
            <person name="Kubisiak T."/>
            <person name="Anderson C."/>
            <person name="Salamov A."/>
            <person name="Aerts A."/>
            <person name="Riley R."/>
            <person name="Clum A."/>
            <person name="Lindquist E."/>
            <person name="Ence D."/>
            <person name="Campbell M."/>
            <person name="Kronenberg Z."/>
            <person name="Feau N."/>
            <person name="Dhillon B."/>
            <person name="Hamelin R."/>
            <person name="Burleigh J."/>
            <person name="Smith J."/>
            <person name="Yandell M."/>
            <person name="Nelson C."/>
            <person name="Grigoriev I."/>
            <person name="Davis J."/>
        </authorList>
    </citation>
    <scope>NUCLEOTIDE SEQUENCE</scope>
    <source>
        <strain evidence="1">G11</strain>
    </source>
</reference>
<dbReference type="Proteomes" id="UP000886653">
    <property type="component" value="Unassembled WGS sequence"/>
</dbReference>
<accession>A0A9P6TAM9</accession>
<keyword evidence="2" id="KW-1185">Reference proteome</keyword>
<proteinExistence type="predicted"/>
<dbReference type="EMBL" id="MU167289">
    <property type="protein sequence ID" value="KAG0144775.1"/>
    <property type="molecule type" value="Genomic_DNA"/>
</dbReference>
<comment type="caution">
    <text evidence="1">The sequence shown here is derived from an EMBL/GenBank/DDBJ whole genome shotgun (WGS) entry which is preliminary data.</text>
</comment>
<evidence type="ECO:0000313" key="2">
    <source>
        <dbReference type="Proteomes" id="UP000886653"/>
    </source>
</evidence>
<protein>
    <submittedName>
        <fullName evidence="1">Uncharacterized protein</fullName>
    </submittedName>
</protein>
<evidence type="ECO:0000313" key="1">
    <source>
        <dbReference type="EMBL" id="KAG0144775.1"/>
    </source>
</evidence>
<sequence length="57" mass="6546">MEMSLSLKGLHSFFHSFFFGCANCCEFGKVFPEKDPISRIRPKKTEYLHTHTHGGGR</sequence>
<organism evidence="1 2">
    <name type="scientific">Cronartium quercuum f. sp. fusiforme G11</name>
    <dbReference type="NCBI Taxonomy" id="708437"/>
    <lineage>
        <taxon>Eukaryota</taxon>
        <taxon>Fungi</taxon>
        <taxon>Dikarya</taxon>
        <taxon>Basidiomycota</taxon>
        <taxon>Pucciniomycotina</taxon>
        <taxon>Pucciniomycetes</taxon>
        <taxon>Pucciniales</taxon>
        <taxon>Coleosporiaceae</taxon>
        <taxon>Cronartium</taxon>
    </lineage>
</organism>
<dbReference type="AlphaFoldDB" id="A0A9P6TAM9"/>
<name>A0A9P6TAM9_9BASI</name>
<gene>
    <name evidence="1" type="ORF">CROQUDRAFT_610161</name>
</gene>